<accession>A0A822C6G3</accession>
<dbReference type="Proteomes" id="UP000663873">
    <property type="component" value="Unassembled WGS sequence"/>
</dbReference>
<reference evidence="2" key="1">
    <citation type="submission" date="2021-02" db="EMBL/GenBank/DDBJ databases">
        <authorList>
            <person name="Nowell W R."/>
        </authorList>
    </citation>
    <scope>NUCLEOTIDE SEQUENCE</scope>
</reference>
<keyword evidence="4" id="KW-1185">Reference proteome</keyword>
<evidence type="ECO:0000313" key="4">
    <source>
        <dbReference type="Proteomes" id="UP000663873"/>
    </source>
</evidence>
<evidence type="ECO:0000313" key="2">
    <source>
        <dbReference type="EMBL" id="CAF5036552.1"/>
    </source>
</evidence>
<evidence type="ECO:0000313" key="3">
    <source>
        <dbReference type="Proteomes" id="UP000663848"/>
    </source>
</evidence>
<dbReference type="Proteomes" id="UP000663848">
    <property type="component" value="Unassembled WGS sequence"/>
</dbReference>
<name>A0A822C6G3_9BILA</name>
<feature type="non-terminal residue" evidence="2">
    <location>
        <position position="28"/>
    </location>
</feature>
<gene>
    <name evidence="2" type="ORF">QYT958_LOCUS41070</name>
    <name evidence="1" type="ORF">UJA718_LOCUS42379</name>
</gene>
<dbReference type="EMBL" id="CAJOBR010045261">
    <property type="protein sequence ID" value="CAF5036552.1"/>
    <property type="molecule type" value="Genomic_DNA"/>
</dbReference>
<proteinExistence type="predicted"/>
<evidence type="ECO:0000313" key="1">
    <source>
        <dbReference type="EMBL" id="CAF4825993.1"/>
    </source>
</evidence>
<dbReference type="AlphaFoldDB" id="A0A822C6G3"/>
<comment type="caution">
    <text evidence="2">The sequence shown here is derived from an EMBL/GenBank/DDBJ whole genome shotgun (WGS) entry which is preliminary data.</text>
</comment>
<organism evidence="2 3">
    <name type="scientific">Rotaria socialis</name>
    <dbReference type="NCBI Taxonomy" id="392032"/>
    <lineage>
        <taxon>Eukaryota</taxon>
        <taxon>Metazoa</taxon>
        <taxon>Spiralia</taxon>
        <taxon>Gnathifera</taxon>
        <taxon>Rotifera</taxon>
        <taxon>Eurotatoria</taxon>
        <taxon>Bdelloidea</taxon>
        <taxon>Philodinida</taxon>
        <taxon>Philodinidae</taxon>
        <taxon>Rotaria</taxon>
    </lineage>
</organism>
<protein>
    <submittedName>
        <fullName evidence="2">Uncharacterized protein</fullName>
    </submittedName>
</protein>
<sequence length="28" mass="3076">MYIVASGIDLTRLPPSTSPILFEQDTLP</sequence>
<dbReference type="EMBL" id="CAJOBP010054210">
    <property type="protein sequence ID" value="CAF4825993.1"/>
    <property type="molecule type" value="Genomic_DNA"/>
</dbReference>